<dbReference type="Gene3D" id="1.10.357.10">
    <property type="entry name" value="Tetracycline Repressor, domain 2"/>
    <property type="match status" value="1"/>
</dbReference>
<accession>A0A127F804</accession>
<dbReference type="OrthoDB" id="5293556at2"/>
<dbReference type="STRING" id="465721.ACG33_01295"/>
<feature type="DNA-binding region" description="H-T-H motif" evidence="4">
    <location>
        <begin position="41"/>
        <end position="60"/>
    </location>
</feature>
<keyword evidence="2 4" id="KW-0238">DNA-binding</keyword>
<dbReference type="Pfam" id="PF00440">
    <property type="entry name" value="TetR_N"/>
    <property type="match status" value="1"/>
</dbReference>
<dbReference type="Proteomes" id="UP000070250">
    <property type="component" value="Chromosome"/>
</dbReference>
<dbReference type="GO" id="GO:0003700">
    <property type="term" value="F:DNA-binding transcription factor activity"/>
    <property type="evidence" value="ECO:0007669"/>
    <property type="project" value="TreeGrafter"/>
</dbReference>
<dbReference type="SUPFAM" id="SSF48498">
    <property type="entry name" value="Tetracyclin repressor-like, C-terminal domain"/>
    <property type="match status" value="1"/>
</dbReference>
<dbReference type="GO" id="GO:0000976">
    <property type="term" value="F:transcription cis-regulatory region binding"/>
    <property type="evidence" value="ECO:0007669"/>
    <property type="project" value="TreeGrafter"/>
</dbReference>
<proteinExistence type="predicted"/>
<dbReference type="Gene3D" id="1.10.10.60">
    <property type="entry name" value="Homeodomain-like"/>
    <property type="match status" value="1"/>
</dbReference>
<dbReference type="AlphaFoldDB" id="A0A127F804"/>
<dbReference type="InterPro" id="IPR009057">
    <property type="entry name" value="Homeodomain-like_sf"/>
</dbReference>
<evidence type="ECO:0000256" key="2">
    <source>
        <dbReference type="ARBA" id="ARBA00023125"/>
    </source>
</evidence>
<dbReference type="InterPro" id="IPR050109">
    <property type="entry name" value="HTH-type_TetR-like_transc_reg"/>
</dbReference>
<dbReference type="PANTHER" id="PTHR30055:SF234">
    <property type="entry name" value="HTH-TYPE TRANSCRIPTIONAL REGULATOR BETI"/>
    <property type="match status" value="1"/>
</dbReference>
<gene>
    <name evidence="6" type="ORF">ACG33_01295</name>
</gene>
<evidence type="ECO:0000313" key="7">
    <source>
        <dbReference type="Proteomes" id="UP000070250"/>
    </source>
</evidence>
<keyword evidence="7" id="KW-1185">Reference proteome</keyword>
<dbReference type="PROSITE" id="PS50977">
    <property type="entry name" value="HTH_TETR_2"/>
    <property type="match status" value="1"/>
</dbReference>
<dbReference type="InterPro" id="IPR001647">
    <property type="entry name" value="HTH_TetR"/>
</dbReference>
<dbReference type="EMBL" id="CP011971">
    <property type="protein sequence ID" value="AMN45761.1"/>
    <property type="molecule type" value="Genomic_DNA"/>
</dbReference>
<reference evidence="6 7" key="1">
    <citation type="submission" date="2015-06" db="EMBL/GenBank/DDBJ databases">
        <title>A Comprehensive Approach to Explore the Metabolic and Phylogenetic Diversity of Bacterial Steroid Degradation in the Environment: Testosterone as an Example.</title>
        <authorList>
            <person name="Yang F.-C."/>
            <person name="Chen Y.-L."/>
            <person name="Yu C.-P."/>
            <person name="Tang S.-L."/>
            <person name="Wang P.-H."/>
            <person name="Ismail W."/>
            <person name="Wang C.-H."/>
            <person name="Yang C.-Y."/>
            <person name="Chiang Y.-R."/>
        </authorList>
    </citation>
    <scope>NUCLEOTIDE SEQUENCE [LARGE SCALE GENOMIC DNA]</scope>
    <source>
        <strain evidence="6 7">DSM 18526</strain>
    </source>
</reference>
<dbReference type="RefSeq" id="WP_083536330.1">
    <property type="nucleotide sequence ID" value="NZ_CP011971.1"/>
</dbReference>
<dbReference type="PANTHER" id="PTHR30055">
    <property type="entry name" value="HTH-TYPE TRANSCRIPTIONAL REGULATOR RUTR"/>
    <property type="match status" value="1"/>
</dbReference>
<sequence>MTASSTTSGRRRQEDRTALSDRLLKEAAVALLNERGLTGTTLAAIGQRAGYSRGLVTHRFGTKAGLFAYVHDTVAAAWIARVQSAVGESVGVAALHRAIEALHGFIRDEPDDVRAMYLLRYASIDPGAEYRANVAKVHRAQHRDVQAWIERGQVGTGAGIDGSIDANIAAELFCAVIDGLLYRWLVTPTISIDVLHERLHDVVQQVLTGAPAFAS</sequence>
<evidence type="ECO:0000256" key="3">
    <source>
        <dbReference type="ARBA" id="ARBA00023163"/>
    </source>
</evidence>
<dbReference type="InterPro" id="IPR036271">
    <property type="entry name" value="Tet_transcr_reg_TetR-rel_C_sf"/>
</dbReference>
<evidence type="ECO:0000313" key="6">
    <source>
        <dbReference type="EMBL" id="AMN45761.1"/>
    </source>
</evidence>
<protein>
    <submittedName>
        <fullName evidence="6">TetR family transcriptional regulator</fullName>
    </submittedName>
</protein>
<keyword evidence="1" id="KW-0805">Transcription regulation</keyword>
<feature type="domain" description="HTH tetR-type" evidence="5">
    <location>
        <begin position="18"/>
        <end position="78"/>
    </location>
</feature>
<keyword evidence="3" id="KW-0804">Transcription</keyword>
<name>A0A127F804_STEDE</name>
<evidence type="ECO:0000256" key="1">
    <source>
        <dbReference type="ARBA" id="ARBA00023015"/>
    </source>
</evidence>
<dbReference type="SUPFAM" id="SSF46689">
    <property type="entry name" value="Homeodomain-like"/>
    <property type="match status" value="1"/>
</dbReference>
<organism evidence="6 7">
    <name type="scientific">Steroidobacter denitrificans</name>
    <dbReference type="NCBI Taxonomy" id="465721"/>
    <lineage>
        <taxon>Bacteria</taxon>
        <taxon>Pseudomonadati</taxon>
        <taxon>Pseudomonadota</taxon>
        <taxon>Gammaproteobacteria</taxon>
        <taxon>Steroidobacterales</taxon>
        <taxon>Steroidobacteraceae</taxon>
        <taxon>Steroidobacter</taxon>
    </lineage>
</organism>
<evidence type="ECO:0000256" key="4">
    <source>
        <dbReference type="PROSITE-ProRule" id="PRU00335"/>
    </source>
</evidence>
<dbReference type="KEGG" id="sdf:ACG33_01295"/>
<evidence type="ECO:0000259" key="5">
    <source>
        <dbReference type="PROSITE" id="PS50977"/>
    </source>
</evidence>